<dbReference type="Gene3D" id="2.40.160.10">
    <property type="entry name" value="Porin"/>
    <property type="match status" value="1"/>
</dbReference>
<evidence type="ECO:0000313" key="2">
    <source>
        <dbReference type="Proteomes" id="UP001600107"/>
    </source>
</evidence>
<accession>A0ABW6I1W5</accession>
<proteinExistence type="predicted"/>
<dbReference type="Proteomes" id="UP001600107">
    <property type="component" value="Unassembled WGS sequence"/>
</dbReference>
<dbReference type="Pfam" id="PF07396">
    <property type="entry name" value="Porin_O_P"/>
    <property type="match status" value="1"/>
</dbReference>
<dbReference type="InterPro" id="IPR023614">
    <property type="entry name" value="Porin_dom_sf"/>
</dbReference>
<dbReference type="SUPFAM" id="SSF56935">
    <property type="entry name" value="Porins"/>
    <property type="match status" value="1"/>
</dbReference>
<comment type="caution">
    <text evidence="1">The sequence shown here is derived from an EMBL/GenBank/DDBJ whole genome shotgun (WGS) entry which is preliminary data.</text>
</comment>
<sequence>MKKSITAIIACIITTYSAKSQNLDSKIDSISKKEEKKEILGIQKKWFENISLRGYMQVRYNGLLETNPDLGCEQCDRSWGGDNNGFSLRRGRIVISGDINEHIYIYIQPDFASSASTTNNILQIRDAYFDVSLDSKKEYRIRIGQSKVPYGFENLQSSQNRLTLDRNDALNSAVSNERDLGVTFYWAPAEKRALFSKLVKDGLKGSGDYGVFGLGIYNGQTANRPEANKNKHIVARVSYPFELNRNQVLELGLQGYTGKYVVNSISSKVITKTDAEYLDQRVAASVVLYPKPFGFQAEYNIGNGPEFNTSNNTIEQKKLYGGYAQVFYKIDMKKQTLLPFVKYQMYRGGKKHELDARSYSVNDLEIGFEWQFFKNLELVADYTVANRRYEDAIKLDNHQKGNLLRLQLQMSF</sequence>
<keyword evidence="2" id="KW-1185">Reference proteome</keyword>
<evidence type="ECO:0000313" key="1">
    <source>
        <dbReference type="EMBL" id="MFE3870266.1"/>
    </source>
</evidence>
<protein>
    <submittedName>
        <fullName evidence="1">Porin</fullName>
    </submittedName>
</protein>
<organism evidence="1 2">
    <name type="scientific">Flavobacterium zhoui</name>
    <dbReference type="NCBI Taxonomy" id="3230414"/>
    <lineage>
        <taxon>Bacteria</taxon>
        <taxon>Pseudomonadati</taxon>
        <taxon>Bacteroidota</taxon>
        <taxon>Flavobacteriia</taxon>
        <taxon>Flavobacteriales</taxon>
        <taxon>Flavobacteriaceae</taxon>
        <taxon>Flavobacterium</taxon>
    </lineage>
</organism>
<name>A0ABW6I1W5_9FLAO</name>
<gene>
    <name evidence="1" type="ORF">ACFX5F_03420</name>
</gene>
<dbReference type="RefSeq" id="WP_379849926.1">
    <property type="nucleotide sequence ID" value="NZ_JBHZPY010000002.1"/>
</dbReference>
<dbReference type="InterPro" id="IPR010870">
    <property type="entry name" value="Porin_O/P"/>
</dbReference>
<dbReference type="EMBL" id="JBHZPY010000002">
    <property type="protein sequence ID" value="MFE3870266.1"/>
    <property type="molecule type" value="Genomic_DNA"/>
</dbReference>
<reference evidence="1 2" key="1">
    <citation type="submission" date="2024-06" db="EMBL/GenBank/DDBJ databases">
        <title>Flavobacterium spp. isolated from glacier.</title>
        <authorList>
            <person name="Han D."/>
        </authorList>
    </citation>
    <scope>NUCLEOTIDE SEQUENCE [LARGE SCALE GENOMIC DNA]</scope>
    <source>
        <strain evidence="1 2">ZS1P70</strain>
    </source>
</reference>